<comment type="caution">
    <text evidence="1">The sequence shown here is derived from an EMBL/GenBank/DDBJ whole genome shotgun (WGS) entry which is preliminary data.</text>
</comment>
<dbReference type="Proteomes" id="UP000055019">
    <property type="component" value="Unassembled WGS sequence"/>
</dbReference>
<keyword evidence="2" id="KW-1185">Reference proteome</keyword>
<protein>
    <submittedName>
        <fullName evidence="1">Uncharacterized protein</fullName>
    </submittedName>
</protein>
<name>A0A158HAA0_9BURK</name>
<reference evidence="1" key="1">
    <citation type="submission" date="2016-01" db="EMBL/GenBank/DDBJ databases">
        <authorList>
            <person name="Peeters C."/>
        </authorList>
    </citation>
    <scope>NUCLEOTIDE SEQUENCE [LARGE SCALE GENOMIC DNA]</scope>
    <source>
        <strain evidence="1">LMG 29317</strain>
    </source>
</reference>
<gene>
    <name evidence="1" type="ORF">AWB74_01630</name>
</gene>
<evidence type="ECO:0000313" key="2">
    <source>
        <dbReference type="Proteomes" id="UP000055019"/>
    </source>
</evidence>
<accession>A0A158HAA0</accession>
<proteinExistence type="predicted"/>
<organism evidence="1 2">
    <name type="scientific">Caballeronia arvi</name>
    <dbReference type="NCBI Taxonomy" id="1777135"/>
    <lineage>
        <taxon>Bacteria</taxon>
        <taxon>Pseudomonadati</taxon>
        <taxon>Pseudomonadota</taxon>
        <taxon>Betaproteobacteria</taxon>
        <taxon>Burkholderiales</taxon>
        <taxon>Burkholderiaceae</taxon>
        <taxon>Caballeronia</taxon>
    </lineage>
</organism>
<dbReference type="AlphaFoldDB" id="A0A158HAA0"/>
<dbReference type="EMBL" id="FCOM02000005">
    <property type="protein sequence ID" value="SAL41248.1"/>
    <property type="molecule type" value="Genomic_DNA"/>
</dbReference>
<sequence>MRPACAPESEPWDNAKASEMLGSVIKNTSTNKEDAFPRVIHSSAWIIKVYVCSMSLRMATLLM</sequence>
<evidence type="ECO:0000313" key="1">
    <source>
        <dbReference type="EMBL" id="SAL41248.1"/>
    </source>
</evidence>